<gene>
    <name evidence="12" type="ORF">GCM10025864_22710</name>
</gene>
<feature type="domain" description="Glycosyltransferase 2-like" evidence="11">
    <location>
        <begin position="8"/>
        <end position="161"/>
    </location>
</feature>
<dbReference type="Pfam" id="PF00535">
    <property type="entry name" value="Glycos_transf_2"/>
    <property type="match status" value="1"/>
</dbReference>
<keyword evidence="4" id="KW-0808">Transferase</keyword>
<sequence length="264" mass="29696">MTVPSIVVVVPSRDDAALLRRCLAALEAGTRRPDRVIVVDNDSSDDTADVARAHGATLVTERTRGIWPASAAGYDAATEDVIARLDADSVPARDWIERLAEHFTGPDAPDFLTGRGRFYGPRHVVNWMGDHWYLGGLYAVVGPYLGHAPLFGSSMAMRREAWREVRTLVHRDRPDIHDDLDLSFQVRPWMRVVHDDAWVVGVSARPFDSWSALGRRLRFVVTTVRVCWPESEPFRHRAERRAWRRRHSAEPPAPPLSPDDGAAR</sequence>
<reference evidence="13" key="1">
    <citation type="journal article" date="2019" name="Int. J. Syst. Evol. Microbiol.">
        <title>The Global Catalogue of Microorganisms (GCM) 10K type strain sequencing project: providing services to taxonomists for standard genome sequencing and annotation.</title>
        <authorList>
            <consortium name="The Broad Institute Genomics Platform"/>
            <consortium name="The Broad Institute Genome Sequencing Center for Infectious Disease"/>
            <person name="Wu L."/>
            <person name="Ma J."/>
        </authorList>
    </citation>
    <scope>NUCLEOTIDE SEQUENCE [LARGE SCALE GENOMIC DNA]</scope>
    <source>
        <strain evidence="13">NBRC 106348</strain>
    </source>
</reference>
<organism evidence="12 13">
    <name type="scientific">Luteimicrobium album</name>
    <dbReference type="NCBI Taxonomy" id="1054550"/>
    <lineage>
        <taxon>Bacteria</taxon>
        <taxon>Bacillati</taxon>
        <taxon>Actinomycetota</taxon>
        <taxon>Actinomycetes</taxon>
        <taxon>Micrococcales</taxon>
        <taxon>Luteimicrobium</taxon>
    </lineage>
</organism>
<evidence type="ECO:0000256" key="5">
    <source>
        <dbReference type="ARBA" id="ARBA00023136"/>
    </source>
</evidence>
<evidence type="ECO:0000256" key="2">
    <source>
        <dbReference type="ARBA" id="ARBA00022475"/>
    </source>
</evidence>
<feature type="region of interest" description="Disordered" evidence="10">
    <location>
        <begin position="240"/>
        <end position="264"/>
    </location>
</feature>
<evidence type="ECO:0000256" key="9">
    <source>
        <dbReference type="ARBA" id="ARBA00040345"/>
    </source>
</evidence>
<evidence type="ECO:0000313" key="12">
    <source>
        <dbReference type="EMBL" id="GMA24512.1"/>
    </source>
</evidence>
<keyword evidence="5" id="KW-0472">Membrane</keyword>
<evidence type="ECO:0000256" key="1">
    <source>
        <dbReference type="ARBA" id="ARBA00004236"/>
    </source>
</evidence>
<proteinExistence type="inferred from homology"/>
<keyword evidence="2" id="KW-1003">Cell membrane</keyword>
<protein>
    <recommendedName>
        <fullName evidence="9">4,4'-diaponeurosporenoate glycosyltransferase</fullName>
    </recommendedName>
</protein>
<dbReference type="InterPro" id="IPR029044">
    <property type="entry name" value="Nucleotide-diphossugar_trans"/>
</dbReference>
<dbReference type="EMBL" id="BSUK01000001">
    <property type="protein sequence ID" value="GMA24512.1"/>
    <property type="molecule type" value="Genomic_DNA"/>
</dbReference>
<keyword evidence="13" id="KW-1185">Reference proteome</keyword>
<dbReference type="Proteomes" id="UP001157091">
    <property type="component" value="Unassembled WGS sequence"/>
</dbReference>
<evidence type="ECO:0000256" key="10">
    <source>
        <dbReference type="SAM" id="MobiDB-lite"/>
    </source>
</evidence>
<keyword evidence="12" id="KW-0378">Hydrolase</keyword>
<comment type="pathway">
    <text evidence="7">Carotenoid biosynthesis; staphyloxanthin biosynthesis; staphyloxanthin from farnesyl diphosphate: step 4/5.</text>
</comment>
<dbReference type="SUPFAM" id="SSF53448">
    <property type="entry name" value="Nucleotide-diphospho-sugar transferases"/>
    <property type="match status" value="1"/>
</dbReference>
<dbReference type="GO" id="GO:0016787">
    <property type="term" value="F:hydrolase activity"/>
    <property type="evidence" value="ECO:0007669"/>
    <property type="project" value="UniProtKB-KW"/>
</dbReference>
<dbReference type="PANTHER" id="PTHR43646">
    <property type="entry name" value="GLYCOSYLTRANSFERASE"/>
    <property type="match status" value="1"/>
</dbReference>
<comment type="subcellular location">
    <subcellularLocation>
        <location evidence="1">Cell membrane</location>
    </subcellularLocation>
</comment>
<dbReference type="Gene3D" id="3.90.550.10">
    <property type="entry name" value="Spore Coat Polysaccharide Biosynthesis Protein SpsA, Chain A"/>
    <property type="match status" value="1"/>
</dbReference>
<accession>A0ABQ6I2Q1</accession>
<evidence type="ECO:0000256" key="3">
    <source>
        <dbReference type="ARBA" id="ARBA00022676"/>
    </source>
</evidence>
<dbReference type="RefSeq" id="WP_284293287.1">
    <property type="nucleotide sequence ID" value="NZ_BSUK01000001.1"/>
</dbReference>
<dbReference type="PANTHER" id="PTHR43646:SF2">
    <property type="entry name" value="GLYCOSYLTRANSFERASE 2-LIKE DOMAIN-CONTAINING PROTEIN"/>
    <property type="match status" value="1"/>
</dbReference>
<dbReference type="CDD" id="cd00761">
    <property type="entry name" value="Glyco_tranf_GTA_type"/>
    <property type="match status" value="1"/>
</dbReference>
<keyword evidence="3" id="KW-0328">Glycosyltransferase</keyword>
<evidence type="ECO:0000256" key="7">
    <source>
        <dbReference type="ARBA" id="ARBA00037904"/>
    </source>
</evidence>
<evidence type="ECO:0000259" key="11">
    <source>
        <dbReference type="Pfam" id="PF00535"/>
    </source>
</evidence>
<comment type="similarity">
    <text evidence="8">Belongs to the glycosyltransferase 2 family. CrtQ subfamily.</text>
</comment>
<dbReference type="InterPro" id="IPR001173">
    <property type="entry name" value="Glyco_trans_2-like"/>
</dbReference>
<name>A0ABQ6I2Q1_9MICO</name>
<comment type="caution">
    <text evidence="12">The sequence shown here is derived from an EMBL/GenBank/DDBJ whole genome shotgun (WGS) entry which is preliminary data.</text>
</comment>
<evidence type="ECO:0000313" key="13">
    <source>
        <dbReference type="Proteomes" id="UP001157091"/>
    </source>
</evidence>
<comment type="function">
    <text evidence="6">Catalyzes the glycosylation of 4,4'-diaponeurosporenoate, i.e. the esterification of glucose at the C1'' position with the carboxyl group of 4,4'-diaponeurosporenic acid, to form glycosyl-4,4'-diaponeurosporenoate. This is a step in the biosynthesis of staphyloxanthin, an orange pigment present in most staphylococci strains.</text>
</comment>
<evidence type="ECO:0000256" key="8">
    <source>
        <dbReference type="ARBA" id="ARBA00038120"/>
    </source>
</evidence>
<evidence type="ECO:0000256" key="6">
    <source>
        <dbReference type="ARBA" id="ARBA00037281"/>
    </source>
</evidence>
<evidence type="ECO:0000256" key="4">
    <source>
        <dbReference type="ARBA" id="ARBA00022679"/>
    </source>
</evidence>